<evidence type="ECO:0000259" key="8">
    <source>
        <dbReference type="PROSITE" id="PS50206"/>
    </source>
</evidence>
<dbReference type="Pfam" id="PF01077">
    <property type="entry name" value="NIR_SIR"/>
    <property type="match status" value="1"/>
</dbReference>
<dbReference type="Proteomes" id="UP001016761">
    <property type="component" value="Unassembled WGS sequence"/>
</dbReference>
<evidence type="ECO:0000256" key="4">
    <source>
        <dbReference type="ARBA" id="ARBA00022723"/>
    </source>
</evidence>
<evidence type="ECO:0000313" key="10">
    <source>
        <dbReference type="Proteomes" id="UP001016761"/>
    </source>
</evidence>
<proteinExistence type="inferred from homology"/>
<dbReference type="InterPro" id="IPR001763">
    <property type="entry name" value="Rhodanese-like_dom"/>
</dbReference>
<dbReference type="PROSITE" id="PS00365">
    <property type="entry name" value="NIR_SIR"/>
    <property type="match status" value="2"/>
</dbReference>
<gene>
    <name evidence="9" type="ORF">HTZ84_00410</name>
</gene>
<evidence type="ECO:0000256" key="2">
    <source>
        <dbReference type="ARBA" id="ARBA00022485"/>
    </source>
</evidence>
<dbReference type="InterPro" id="IPR051329">
    <property type="entry name" value="NIR_SIR_4Fe-4S"/>
</dbReference>
<keyword evidence="5" id="KW-0560">Oxidoreductase</keyword>
<dbReference type="SUPFAM" id="SSF55124">
    <property type="entry name" value="Nitrite/Sulfite reductase N-terminal domain-like"/>
    <property type="match status" value="2"/>
</dbReference>
<dbReference type="Pfam" id="PF03460">
    <property type="entry name" value="NIR_SIR_ferr"/>
    <property type="match status" value="3"/>
</dbReference>
<reference evidence="9 10" key="1">
    <citation type="submission" date="2020-06" db="EMBL/GenBank/DDBJ databases">
        <title>Haloterrigena sp. nov., an extremely halophilic archaeon isolated from a saline sediment.</title>
        <authorList>
            <person name="Liu B.-B."/>
        </authorList>
    </citation>
    <scope>NUCLEOTIDE SEQUENCE [LARGE SCALE GENOMIC DNA]</scope>
    <source>
        <strain evidence="9 10">SYSU A558-1</strain>
    </source>
</reference>
<evidence type="ECO:0000256" key="1">
    <source>
        <dbReference type="ARBA" id="ARBA00010429"/>
    </source>
</evidence>
<protein>
    <submittedName>
        <fullName evidence="9">Ferredoxin--nitrite reductase</fullName>
    </submittedName>
</protein>
<comment type="similarity">
    <text evidence="1">Belongs to the nitrite and sulfite reductase 4Fe-4S domain family.</text>
</comment>
<dbReference type="SMART" id="SM00450">
    <property type="entry name" value="RHOD"/>
    <property type="match status" value="2"/>
</dbReference>
<dbReference type="Gene3D" id="3.40.250.10">
    <property type="entry name" value="Rhodanese-like domain"/>
    <property type="match status" value="2"/>
</dbReference>
<keyword evidence="4" id="KW-0479">Metal-binding</keyword>
<dbReference type="SUPFAM" id="SSF56014">
    <property type="entry name" value="Nitrite and sulphite reductase 4Fe-4S domain-like"/>
    <property type="match status" value="2"/>
</dbReference>
<dbReference type="Gene3D" id="3.30.413.10">
    <property type="entry name" value="Sulfite Reductase Hemoprotein, domain 1"/>
    <property type="match status" value="2"/>
</dbReference>
<keyword evidence="10" id="KW-1185">Reference proteome</keyword>
<dbReference type="CDD" id="cd01449">
    <property type="entry name" value="TST_Repeat_2"/>
    <property type="match status" value="1"/>
</dbReference>
<name>A0ABX2LB62_9EURY</name>
<evidence type="ECO:0000256" key="5">
    <source>
        <dbReference type="ARBA" id="ARBA00023002"/>
    </source>
</evidence>
<dbReference type="CDD" id="cd01448">
    <property type="entry name" value="TST_Repeat_1"/>
    <property type="match status" value="1"/>
</dbReference>
<organism evidence="9 10">
    <name type="scientific">Haloterrigena gelatinilytica</name>
    <dbReference type="NCBI Taxonomy" id="2741724"/>
    <lineage>
        <taxon>Archaea</taxon>
        <taxon>Methanobacteriati</taxon>
        <taxon>Methanobacteriota</taxon>
        <taxon>Stenosarchaea group</taxon>
        <taxon>Halobacteria</taxon>
        <taxon>Halobacteriales</taxon>
        <taxon>Natrialbaceae</taxon>
        <taxon>Haloterrigena</taxon>
    </lineage>
</organism>
<dbReference type="InterPro" id="IPR036136">
    <property type="entry name" value="Nit/Sulf_reduc_fer-like_dom_sf"/>
</dbReference>
<dbReference type="InterPro" id="IPR006067">
    <property type="entry name" value="NO2/SO3_Rdtase_4Fe4S_dom"/>
</dbReference>
<feature type="domain" description="Rhodanese" evidence="8">
    <location>
        <begin position="16"/>
        <end position="126"/>
    </location>
</feature>
<feature type="domain" description="Rhodanese" evidence="8">
    <location>
        <begin position="164"/>
        <end position="268"/>
    </location>
</feature>
<keyword evidence="3" id="KW-0349">Heme</keyword>
<dbReference type="PROSITE" id="PS50206">
    <property type="entry name" value="RHODANESE_3"/>
    <property type="match status" value="2"/>
</dbReference>
<dbReference type="InterPro" id="IPR036873">
    <property type="entry name" value="Rhodanese-like_dom_sf"/>
</dbReference>
<evidence type="ECO:0000256" key="6">
    <source>
        <dbReference type="ARBA" id="ARBA00023004"/>
    </source>
</evidence>
<evidence type="ECO:0000313" key="9">
    <source>
        <dbReference type="EMBL" id="NUC70787.1"/>
    </source>
</evidence>
<evidence type="ECO:0000256" key="3">
    <source>
        <dbReference type="ARBA" id="ARBA00022617"/>
    </source>
</evidence>
<dbReference type="Pfam" id="PF00581">
    <property type="entry name" value="Rhodanese"/>
    <property type="match status" value="2"/>
</dbReference>
<sequence>MSDAPRVVSPSWLADRRDSVTVVDVREEREYEELGHVPGAVNVPTETFRDPSSVAEGKLPGAQAFADRMSEAGIERDDAIVAVDDERGVNAARFLLTATVYGHEGDLYLFDGGLEAWLAETDADLETTELESESNSDSQLETTYEAVRRDDAPIVDREDVEAAVEGDAVVVDTRTTAEYDQSHIPGAVQLGWEALLEDDTDRLKPEDELEALLADRGIEPDDRIVLYCNTARRLSHTYVVLRHLGYENVAFYEGSLTDWVRAEAPEWDPVDLKRQVRAYADAGGFDAMVAELGEDVLNRLKLIGLYHQKQRGYFMLRTRAPGGILTAEQARVIGEVADEFARAPEAYGGPDQNPVFGDGYLDVTTRQDVQMHWIRISDIDEIWDRYEAVGLETMQACGNSVRNVVGCPAAGIDADETIDVRPTVERVSERFLGDHHYANLPRKFKVSVTGCHEDCARSGIQDLGLTPAVKDDRDGFVARVGGGLSDGPRIASDVDLFVEPDQVDDLVAAMADLFMDRGSYLDTAVNRLRFLVEELGPERFREELESSADFEFVSPDETLTTDYRGDHVGVHEQDDGRSYVGLNVPTGRMGGDEFAELARLAEALGDGELRLTPNQNVLVPHLADDALETFLEEPVVERYGPDPGPFARGIVTCTGREFCNYGIIETKNRAIRWARELDDWAEEVGIADDHDAIRVHMSGCSASCAQPQVGDFGLRGEVYRDDYESGRAADLGLGGDLGDDEFIDWLVGKIPIDDVPDVIREMMLAYEGDREAGESFADWTDRKSDAELREIVAERPPAEPPVVGTEVS</sequence>
<accession>A0ABX2LB62</accession>
<dbReference type="PANTHER" id="PTHR32439:SF0">
    <property type="entry name" value="FERREDOXIN--NITRITE REDUCTASE, CHLOROPLASTIC"/>
    <property type="match status" value="1"/>
</dbReference>
<dbReference type="Gene3D" id="3.90.480.20">
    <property type="match status" value="1"/>
</dbReference>
<dbReference type="InterPro" id="IPR001307">
    <property type="entry name" value="Thiosulphate_STrfase_CS"/>
</dbReference>
<dbReference type="EMBL" id="JABUQZ010000001">
    <property type="protein sequence ID" value="NUC70787.1"/>
    <property type="molecule type" value="Genomic_DNA"/>
</dbReference>
<keyword evidence="6" id="KW-0408">Iron</keyword>
<evidence type="ECO:0000256" key="7">
    <source>
        <dbReference type="ARBA" id="ARBA00023014"/>
    </source>
</evidence>
<dbReference type="RefSeq" id="WP_174678864.1">
    <property type="nucleotide sequence ID" value="NZ_JABUQZ010000001.1"/>
</dbReference>
<dbReference type="PROSITE" id="PS00380">
    <property type="entry name" value="RHODANESE_1"/>
    <property type="match status" value="1"/>
</dbReference>
<keyword evidence="2" id="KW-0004">4Fe-4S</keyword>
<dbReference type="InterPro" id="IPR045854">
    <property type="entry name" value="NO2/SO3_Rdtase_4Fe4S_sf"/>
</dbReference>
<dbReference type="PRINTS" id="PR00397">
    <property type="entry name" value="SIROHAEM"/>
</dbReference>
<dbReference type="InterPro" id="IPR006066">
    <property type="entry name" value="NO2/SO3_Rdtase_FeS/sirohaem_BS"/>
</dbReference>
<keyword evidence="7" id="KW-0411">Iron-sulfur</keyword>
<dbReference type="InterPro" id="IPR005117">
    <property type="entry name" value="NiRdtase/SiRdtase_haem-b_fer"/>
</dbReference>
<comment type="caution">
    <text evidence="9">The sequence shown here is derived from an EMBL/GenBank/DDBJ whole genome shotgun (WGS) entry which is preliminary data.</text>
</comment>
<dbReference type="PANTHER" id="PTHR32439">
    <property type="entry name" value="FERREDOXIN--NITRITE REDUCTASE, CHLOROPLASTIC"/>
    <property type="match status" value="1"/>
</dbReference>
<dbReference type="SUPFAM" id="SSF52821">
    <property type="entry name" value="Rhodanese/Cell cycle control phosphatase"/>
    <property type="match status" value="2"/>
</dbReference>